<evidence type="ECO:0000256" key="5">
    <source>
        <dbReference type="ARBA" id="ARBA00022927"/>
    </source>
</evidence>
<keyword evidence="2" id="KW-0813">Transport</keyword>
<dbReference type="RefSeq" id="WP_064604786.1">
    <property type="nucleotide sequence ID" value="NZ_LXHQ01000046.1"/>
</dbReference>
<keyword evidence="8" id="KW-0472">Membrane</keyword>
<evidence type="ECO:0000313" key="10">
    <source>
        <dbReference type="EMBL" id="OAV23102.1"/>
    </source>
</evidence>
<evidence type="ECO:0000256" key="6">
    <source>
        <dbReference type="ARBA" id="ARBA00022989"/>
    </source>
</evidence>
<reference evidence="10 11" key="1">
    <citation type="journal article" date="2016" name="Genome Biol. Evol.">
        <title>Comparative Genomic Analyses of the Moraxella catarrhalis Serosensitive and Seroresistant Lineages Demonstrate Their Independent Evolution.</title>
        <authorList>
            <person name="Earl J.P."/>
            <person name="de Vries S.P."/>
            <person name="Ahmed A."/>
            <person name="Powell E."/>
            <person name="Schultz M.P."/>
            <person name="Hermans P.W."/>
            <person name="Hill D.J."/>
            <person name="Zhou Z."/>
            <person name="Constantinidou C.I."/>
            <person name="Hu F.Z."/>
            <person name="Bootsma H.J."/>
            <person name="Ehrlich G.D."/>
        </authorList>
    </citation>
    <scope>NUCLEOTIDE SEQUENCE [LARGE SCALE GENOMIC DNA]</scope>
    <source>
        <strain evidence="10 11">F23</strain>
    </source>
</reference>
<evidence type="ECO:0000256" key="9">
    <source>
        <dbReference type="SAM" id="MobiDB-lite"/>
    </source>
</evidence>
<sequence length="178" mass="20637">MIGNLGFFELTLFGIIALIVLGPDKLPVAARTLGRWYGMFRRASQRLQTEITNELQLLETQQMLKKELDEIRQSEARIKAQMNALERSLDRTQTQQQNTQKNQPAKELPNHDDFGIQAECDDDKNLQETHAIRAALTLPMINHWFLMSSYDRRRRLPPAPYLPNHIADPLLNQPNHRL</sequence>
<accession>A0AB36DLJ3</accession>
<dbReference type="GO" id="GO:0043953">
    <property type="term" value="P:protein transport by the Tat complex"/>
    <property type="evidence" value="ECO:0007669"/>
    <property type="project" value="InterPro"/>
</dbReference>
<proteinExistence type="predicted"/>
<gene>
    <name evidence="10" type="ORF">AO370_1760</name>
</gene>
<dbReference type="AlphaFoldDB" id="A0AB36DLJ3"/>
<dbReference type="InterPro" id="IPR018448">
    <property type="entry name" value="TatB"/>
</dbReference>
<comment type="subcellular location">
    <subcellularLocation>
        <location evidence="1">Membrane</location>
        <topology evidence="1">Single-pass membrane protein</topology>
    </subcellularLocation>
</comment>
<evidence type="ECO:0000256" key="3">
    <source>
        <dbReference type="ARBA" id="ARBA00022475"/>
    </source>
</evidence>
<feature type="compositionally biased region" description="Low complexity" evidence="9">
    <location>
        <begin position="92"/>
        <end position="103"/>
    </location>
</feature>
<name>A0AB36DLJ3_MORCA</name>
<dbReference type="GO" id="GO:0016020">
    <property type="term" value="C:membrane"/>
    <property type="evidence" value="ECO:0007669"/>
    <property type="project" value="UniProtKB-SubCell"/>
</dbReference>
<evidence type="ECO:0000256" key="4">
    <source>
        <dbReference type="ARBA" id="ARBA00022692"/>
    </source>
</evidence>
<evidence type="ECO:0000256" key="1">
    <source>
        <dbReference type="ARBA" id="ARBA00004167"/>
    </source>
</evidence>
<keyword evidence="5" id="KW-0653">Protein transport</keyword>
<dbReference type="Proteomes" id="UP000078295">
    <property type="component" value="Unassembled WGS sequence"/>
</dbReference>
<dbReference type="PRINTS" id="PR01506">
    <property type="entry name" value="TATBPROTEIN"/>
</dbReference>
<comment type="caution">
    <text evidence="10">The sequence shown here is derived from an EMBL/GenBank/DDBJ whole genome shotgun (WGS) entry which is preliminary data.</text>
</comment>
<dbReference type="Pfam" id="PF02416">
    <property type="entry name" value="TatA_B_E"/>
    <property type="match status" value="1"/>
</dbReference>
<dbReference type="GO" id="GO:0008320">
    <property type="term" value="F:protein transmembrane transporter activity"/>
    <property type="evidence" value="ECO:0007669"/>
    <property type="project" value="InterPro"/>
</dbReference>
<evidence type="ECO:0000256" key="2">
    <source>
        <dbReference type="ARBA" id="ARBA00022448"/>
    </source>
</evidence>
<evidence type="ECO:0000313" key="11">
    <source>
        <dbReference type="Proteomes" id="UP000078295"/>
    </source>
</evidence>
<dbReference type="InterPro" id="IPR003369">
    <property type="entry name" value="TatA/B/E"/>
</dbReference>
<feature type="region of interest" description="Disordered" evidence="9">
    <location>
        <begin position="88"/>
        <end position="114"/>
    </location>
</feature>
<keyword evidence="7" id="KW-0811">Translocation</keyword>
<dbReference type="PANTHER" id="PTHR33162">
    <property type="entry name" value="SEC-INDEPENDENT PROTEIN TRANSLOCASE PROTEIN TATA, CHLOROPLASTIC"/>
    <property type="match status" value="1"/>
</dbReference>
<dbReference type="PANTHER" id="PTHR33162:SF1">
    <property type="entry name" value="SEC-INDEPENDENT PROTEIN TRANSLOCASE PROTEIN TATA, CHLOROPLASTIC"/>
    <property type="match status" value="1"/>
</dbReference>
<evidence type="ECO:0000256" key="8">
    <source>
        <dbReference type="ARBA" id="ARBA00023136"/>
    </source>
</evidence>
<dbReference type="EMBL" id="LXHQ01000046">
    <property type="protein sequence ID" value="OAV23102.1"/>
    <property type="molecule type" value="Genomic_DNA"/>
</dbReference>
<dbReference type="Gene3D" id="1.20.5.3310">
    <property type="match status" value="1"/>
</dbReference>
<keyword evidence="3" id="KW-1003">Cell membrane</keyword>
<protein>
    <submittedName>
        <fullName evidence="10">Twin-arginine translocation protein TatB</fullName>
    </submittedName>
</protein>
<organism evidence="10 11">
    <name type="scientific">Moraxella catarrhalis</name>
    <name type="common">Branhamella catarrhalis</name>
    <dbReference type="NCBI Taxonomy" id="480"/>
    <lineage>
        <taxon>Bacteria</taxon>
        <taxon>Pseudomonadati</taxon>
        <taxon>Pseudomonadota</taxon>
        <taxon>Gammaproteobacteria</taxon>
        <taxon>Moraxellales</taxon>
        <taxon>Moraxellaceae</taxon>
        <taxon>Moraxella</taxon>
    </lineage>
</organism>
<keyword evidence="6" id="KW-1133">Transmembrane helix</keyword>
<dbReference type="NCBIfam" id="TIGR01410">
    <property type="entry name" value="tatB"/>
    <property type="match status" value="1"/>
</dbReference>
<keyword evidence="4" id="KW-0812">Transmembrane</keyword>
<evidence type="ECO:0000256" key="7">
    <source>
        <dbReference type="ARBA" id="ARBA00023010"/>
    </source>
</evidence>